<accession>A0A5D2HPW9</accession>
<evidence type="ECO:0000256" key="1">
    <source>
        <dbReference type="SAM" id="Phobius"/>
    </source>
</evidence>
<organism evidence="2 3">
    <name type="scientific">Gossypium darwinii</name>
    <name type="common">Darwin's cotton</name>
    <name type="synonym">Gossypium barbadense var. darwinii</name>
    <dbReference type="NCBI Taxonomy" id="34276"/>
    <lineage>
        <taxon>Eukaryota</taxon>
        <taxon>Viridiplantae</taxon>
        <taxon>Streptophyta</taxon>
        <taxon>Embryophyta</taxon>
        <taxon>Tracheophyta</taxon>
        <taxon>Spermatophyta</taxon>
        <taxon>Magnoliopsida</taxon>
        <taxon>eudicotyledons</taxon>
        <taxon>Gunneridae</taxon>
        <taxon>Pentapetalae</taxon>
        <taxon>rosids</taxon>
        <taxon>malvids</taxon>
        <taxon>Malvales</taxon>
        <taxon>Malvaceae</taxon>
        <taxon>Malvoideae</taxon>
        <taxon>Gossypium</taxon>
    </lineage>
</organism>
<protein>
    <submittedName>
        <fullName evidence="2">Uncharacterized protein</fullName>
    </submittedName>
</protein>
<evidence type="ECO:0000313" key="2">
    <source>
        <dbReference type="EMBL" id="TYH32251.1"/>
    </source>
</evidence>
<feature type="transmembrane region" description="Helical" evidence="1">
    <location>
        <begin position="52"/>
        <end position="71"/>
    </location>
</feature>
<sequence length="101" mass="11058">MEKQPPIRSAPIGRQSQRGRSCYFGANSARGGGFRGTSVLTQHVEATGYKETLGLGFGLIFGPLGLQFVFLGCNFNWFYLLLFFSDLGLLGPGKFGPLHHF</sequence>
<keyword evidence="1" id="KW-0812">Transmembrane</keyword>
<keyword evidence="3" id="KW-1185">Reference proteome</keyword>
<reference evidence="2 3" key="1">
    <citation type="submission" date="2019-06" db="EMBL/GenBank/DDBJ databases">
        <title>WGS assembly of Gossypium darwinii.</title>
        <authorList>
            <person name="Chen Z.J."/>
            <person name="Sreedasyam A."/>
            <person name="Ando A."/>
            <person name="Song Q."/>
            <person name="De L."/>
            <person name="Hulse-Kemp A."/>
            <person name="Ding M."/>
            <person name="Ye W."/>
            <person name="Kirkbride R."/>
            <person name="Jenkins J."/>
            <person name="Plott C."/>
            <person name="Lovell J."/>
            <person name="Lin Y.-M."/>
            <person name="Vaughn R."/>
            <person name="Liu B."/>
            <person name="Li W."/>
            <person name="Simpson S."/>
            <person name="Scheffler B."/>
            <person name="Saski C."/>
            <person name="Grover C."/>
            <person name="Hu G."/>
            <person name="Conover J."/>
            <person name="Carlson J."/>
            <person name="Shu S."/>
            <person name="Boston L."/>
            <person name="Williams M."/>
            <person name="Peterson D."/>
            <person name="Mcgee K."/>
            <person name="Jones D."/>
            <person name="Wendel J."/>
            <person name="Stelly D."/>
            <person name="Grimwood J."/>
            <person name="Schmutz J."/>
        </authorList>
    </citation>
    <scope>NUCLEOTIDE SEQUENCE [LARGE SCALE GENOMIC DNA]</scope>
    <source>
        <strain evidence="2">1808015.09</strain>
    </source>
</reference>
<gene>
    <name evidence="2" type="ORF">ES288_A01G237800v1</name>
</gene>
<dbReference type="AlphaFoldDB" id="A0A5D2HPW9"/>
<name>A0A5D2HPW9_GOSDA</name>
<proteinExistence type="predicted"/>
<evidence type="ECO:0000313" key="3">
    <source>
        <dbReference type="Proteomes" id="UP000323506"/>
    </source>
</evidence>
<keyword evidence="1" id="KW-0472">Membrane</keyword>
<dbReference type="Proteomes" id="UP000323506">
    <property type="component" value="Chromosome A01"/>
</dbReference>
<dbReference type="EMBL" id="CM017688">
    <property type="protein sequence ID" value="TYH32251.1"/>
    <property type="molecule type" value="Genomic_DNA"/>
</dbReference>
<keyword evidence="1" id="KW-1133">Transmembrane helix</keyword>